<comment type="caution">
    <text evidence="1">The sequence shown here is derived from an EMBL/GenBank/DDBJ whole genome shotgun (WGS) entry which is preliminary data.</text>
</comment>
<evidence type="ECO:0000313" key="2">
    <source>
        <dbReference type="Proteomes" id="UP000321513"/>
    </source>
</evidence>
<accession>A0A512B748</accession>
<dbReference type="RefSeq" id="WP_147201742.1">
    <property type="nucleotide sequence ID" value="NZ_BJYT01000001.1"/>
</dbReference>
<name>A0A512B748_9BACT</name>
<dbReference type="NCBIfam" id="TIGR03519">
    <property type="entry name" value="T9SS_PorP_fam"/>
    <property type="match status" value="1"/>
</dbReference>
<dbReference type="Proteomes" id="UP000321513">
    <property type="component" value="Unassembled WGS sequence"/>
</dbReference>
<dbReference type="InterPro" id="IPR019861">
    <property type="entry name" value="PorP/SprF_Bacteroidetes"/>
</dbReference>
<gene>
    <name evidence="1" type="ORF">SAE01_02800</name>
</gene>
<proteinExistence type="predicted"/>
<protein>
    <recommendedName>
        <fullName evidence="3">Type IX secretion system membrane protein PorP/SprF</fullName>
    </recommendedName>
</protein>
<dbReference type="Pfam" id="PF11751">
    <property type="entry name" value="PorP_SprF"/>
    <property type="match status" value="1"/>
</dbReference>
<organism evidence="1 2">
    <name type="scientific">Segetibacter aerophilus</name>
    <dbReference type="NCBI Taxonomy" id="670293"/>
    <lineage>
        <taxon>Bacteria</taxon>
        <taxon>Pseudomonadati</taxon>
        <taxon>Bacteroidota</taxon>
        <taxon>Chitinophagia</taxon>
        <taxon>Chitinophagales</taxon>
        <taxon>Chitinophagaceae</taxon>
        <taxon>Segetibacter</taxon>
    </lineage>
</organism>
<reference evidence="1 2" key="1">
    <citation type="submission" date="2019-07" db="EMBL/GenBank/DDBJ databases">
        <title>Whole genome shotgun sequence of Segetibacter aerophilus NBRC 106135.</title>
        <authorList>
            <person name="Hosoyama A."/>
            <person name="Uohara A."/>
            <person name="Ohji S."/>
            <person name="Ichikawa N."/>
        </authorList>
    </citation>
    <scope>NUCLEOTIDE SEQUENCE [LARGE SCALE GENOMIC DNA]</scope>
    <source>
        <strain evidence="1 2">NBRC 106135</strain>
    </source>
</reference>
<dbReference type="EMBL" id="BJYT01000001">
    <property type="protein sequence ID" value="GEO07784.1"/>
    <property type="molecule type" value="Genomic_DNA"/>
</dbReference>
<evidence type="ECO:0008006" key="3">
    <source>
        <dbReference type="Google" id="ProtNLM"/>
    </source>
</evidence>
<keyword evidence="2" id="KW-1185">Reference proteome</keyword>
<evidence type="ECO:0000313" key="1">
    <source>
        <dbReference type="EMBL" id="GEO07784.1"/>
    </source>
</evidence>
<dbReference type="OrthoDB" id="1320396at2"/>
<dbReference type="AlphaFoldDB" id="A0A512B748"/>
<sequence>MKVFNNENQMVYKKVKKRVGILVIFCSIILSSTAQNLKLSQYKATPSFYNPATTGKIHGTFRAGSIISNQKTDSATLNHALIFGDHKIEQENGSLGVGISYYQNFQKEFCLTAKYLSASIAKHIYLDVEDRHMLSFGAQVTFANGTVNASKTTYSRKISGGGFDMAGVPISKTDGYKDFNVGVMYTYEDELITIEGGVSAYHIFSPVNNLTSHPTKLPRRVCFNINTKIFLDEQNELQLSSMMWKEGLGITTNNPTLVENTYSAALERFVGETSALYAGLSTRSLNTVTPLVGFGLNNNAIRIMASYEQPFNRATYNVSRGEISMTLTL</sequence>